<dbReference type="InterPro" id="IPR050833">
    <property type="entry name" value="Poly_Biosynth_Transport"/>
</dbReference>
<dbReference type="GO" id="GO:0005886">
    <property type="term" value="C:plasma membrane"/>
    <property type="evidence" value="ECO:0007669"/>
    <property type="project" value="UniProtKB-SubCell"/>
</dbReference>
<feature type="transmembrane region" description="Helical" evidence="6">
    <location>
        <begin position="397"/>
        <end position="418"/>
    </location>
</feature>
<feature type="transmembrane region" description="Helical" evidence="6">
    <location>
        <begin position="130"/>
        <end position="149"/>
    </location>
</feature>
<evidence type="ECO:0000256" key="2">
    <source>
        <dbReference type="ARBA" id="ARBA00022475"/>
    </source>
</evidence>
<feature type="transmembrane region" description="Helical" evidence="6">
    <location>
        <begin position="161"/>
        <end position="181"/>
    </location>
</feature>
<evidence type="ECO:0000256" key="6">
    <source>
        <dbReference type="SAM" id="Phobius"/>
    </source>
</evidence>
<dbReference type="Pfam" id="PF13440">
    <property type="entry name" value="Polysacc_synt_3"/>
    <property type="match status" value="1"/>
</dbReference>
<dbReference type="AlphaFoldDB" id="A0A1I4MP82"/>
<keyword evidence="3 6" id="KW-0812">Transmembrane</keyword>
<feature type="transmembrane region" description="Helical" evidence="6">
    <location>
        <begin position="53"/>
        <end position="76"/>
    </location>
</feature>
<evidence type="ECO:0000256" key="3">
    <source>
        <dbReference type="ARBA" id="ARBA00022692"/>
    </source>
</evidence>
<proteinExistence type="predicted"/>
<keyword evidence="5 6" id="KW-0472">Membrane</keyword>
<dbReference type="Proteomes" id="UP000199520">
    <property type="component" value="Unassembled WGS sequence"/>
</dbReference>
<evidence type="ECO:0000256" key="5">
    <source>
        <dbReference type="ARBA" id="ARBA00023136"/>
    </source>
</evidence>
<reference evidence="8" key="1">
    <citation type="submission" date="2016-10" db="EMBL/GenBank/DDBJ databases">
        <authorList>
            <person name="Varghese N."/>
            <person name="Submissions S."/>
        </authorList>
    </citation>
    <scope>NUCLEOTIDE SEQUENCE [LARGE SCALE GENOMIC DNA]</scope>
    <source>
        <strain evidence="8">DSM 13327</strain>
    </source>
</reference>
<comment type="subcellular location">
    <subcellularLocation>
        <location evidence="1">Cell membrane</location>
        <topology evidence="1">Multi-pass membrane protein</topology>
    </subcellularLocation>
</comment>
<organism evidence="7 8">
    <name type="scientific">Pelosinus propionicus DSM 13327</name>
    <dbReference type="NCBI Taxonomy" id="1123291"/>
    <lineage>
        <taxon>Bacteria</taxon>
        <taxon>Bacillati</taxon>
        <taxon>Bacillota</taxon>
        <taxon>Negativicutes</taxon>
        <taxon>Selenomonadales</taxon>
        <taxon>Sporomusaceae</taxon>
        <taxon>Pelosinus</taxon>
    </lineage>
</organism>
<feature type="transmembrane region" description="Helical" evidence="6">
    <location>
        <begin position="88"/>
        <end position="110"/>
    </location>
</feature>
<name>A0A1I4MP82_9FIRM</name>
<evidence type="ECO:0000256" key="4">
    <source>
        <dbReference type="ARBA" id="ARBA00022989"/>
    </source>
</evidence>
<dbReference type="EMBL" id="FOTS01000036">
    <property type="protein sequence ID" value="SFM05081.1"/>
    <property type="molecule type" value="Genomic_DNA"/>
</dbReference>
<dbReference type="OrthoDB" id="109075at2"/>
<protein>
    <submittedName>
        <fullName evidence="7">Membrane protein involved in the export of O-antigen and teichoic acid</fullName>
    </submittedName>
</protein>
<evidence type="ECO:0000256" key="1">
    <source>
        <dbReference type="ARBA" id="ARBA00004651"/>
    </source>
</evidence>
<feature type="transmembrane region" description="Helical" evidence="6">
    <location>
        <begin position="187"/>
        <end position="207"/>
    </location>
</feature>
<keyword evidence="4 6" id="KW-1133">Transmembrane helix</keyword>
<evidence type="ECO:0000313" key="7">
    <source>
        <dbReference type="EMBL" id="SFM05081.1"/>
    </source>
</evidence>
<feature type="transmembrane region" description="Helical" evidence="6">
    <location>
        <begin position="346"/>
        <end position="367"/>
    </location>
</feature>
<sequence length="428" mass="49389">MIFKNLYVKLIAYIKNRNFLKNVLTLMSGTIFSQIIMVLSMPVLTRIYSPEDFGIYAVFISATSIISVMATGRYELAIILPKEKCDSANLLFLCIYLSGMTVFFLLGIFFICGESMLRYFNQSAMLPYFWISPFYVFLLAIYQAFYYWFNREKRYDVMSKSRIIVSLINIFISIIIGMYWYSPWGLIIAPFIAQAVVGIYMTYLFIYENNMQFVNYKAVVYQAKRYVDFPRYLMVGHAIGNISQQLPVLLLNIFYGTSVVGYFSLGQRCINMPLNLITQSVGDVFRQRAAMEYTDKGECKNLFNKTMKKLAVIAIFPFIILLVAAPSLFQFIFGQEWRIAGVYTQILVPMYYLRCIASPLSSMALIAEKQKIDLFFQVFIISVLVFSMSLGKTLFTIAEVTIVFFCLGYCLIYLLSLYMSSIWSKGDL</sequence>
<dbReference type="PANTHER" id="PTHR30250">
    <property type="entry name" value="PST FAMILY PREDICTED COLANIC ACID TRANSPORTER"/>
    <property type="match status" value="1"/>
</dbReference>
<dbReference type="PANTHER" id="PTHR30250:SF28">
    <property type="entry name" value="POLYSACCHARIDE BIOSYNTHESIS PROTEIN"/>
    <property type="match status" value="1"/>
</dbReference>
<evidence type="ECO:0000313" key="8">
    <source>
        <dbReference type="Proteomes" id="UP000199520"/>
    </source>
</evidence>
<feature type="transmembrane region" description="Helical" evidence="6">
    <location>
        <begin position="310"/>
        <end position="334"/>
    </location>
</feature>
<accession>A0A1I4MP82</accession>
<gene>
    <name evidence="7" type="ORF">SAMN04490355_103610</name>
</gene>
<feature type="transmembrane region" description="Helical" evidence="6">
    <location>
        <begin position="20"/>
        <end position="41"/>
    </location>
</feature>
<keyword evidence="2" id="KW-1003">Cell membrane</keyword>
<feature type="transmembrane region" description="Helical" evidence="6">
    <location>
        <begin position="374"/>
        <end position="391"/>
    </location>
</feature>
<keyword evidence="8" id="KW-1185">Reference proteome</keyword>
<dbReference type="RefSeq" id="WP_090940120.1">
    <property type="nucleotide sequence ID" value="NZ_FOTS01000036.1"/>
</dbReference>
<dbReference type="STRING" id="1123291.SAMN04490355_103610"/>